<dbReference type="EMBL" id="ADMB01000024">
    <property type="protein sequence ID" value="EHR38701.1"/>
    <property type="molecule type" value="Genomic_DNA"/>
</dbReference>
<proteinExistence type="predicted"/>
<keyword evidence="2" id="KW-1185">Reference proteome</keyword>
<organism evidence="1 2">
    <name type="scientific">Megamonas funiformis YIT 11815</name>
    <dbReference type="NCBI Taxonomy" id="742816"/>
    <lineage>
        <taxon>Bacteria</taxon>
        <taxon>Bacillati</taxon>
        <taxon>Bacillota</taxon>
        <taxon>Negativicutes</taxon>
        <taxon>Selenomonadales</taxon>
        <taxon>Selenomonadaceae</taxon>
        <taxon>Megamonas</taxon>
    </lineage>
</organism>
<dbReference type="GeneID" id="62778786"/>
<evidence type="ECO:0000313" key="1">
    <source>
        <dbReference type="EMBL" id="EHR38701.1"/>
    </source>
</evidence>
<reference evidence="1 2" key="1">
    <citation type="submission" date="2012-01" db="EMBL/GenBank/DDBJ databases">
        <title>The Genome Sequence of Megamonas funiformis YIT 11815.</title>
        <authorList>
            <consortium name="The Broad Institute Genome Sequencing Platform"/>
            <person name="Earl A."/>
            <person name="Ward D."/>
            <person name="Feldgarden M."/>
            <person name="Gevers D."/>
            <person name="Morotomi M."/>
            <person name="Young S.K."/>
            <person name="Zeng Q."/>
            <person name="Gargeya S."/>
            <person name="Fitzgerald M."/>
            <person name="Haas B."/>
            <person name="Abouelleil A."/>
            <person name="Alvarado L."/>
            <person name="Arachchi H.M."/>
            <person name="Berlin A."/>
            <person name="Chapman S.B."/>
            <person name="Gearin G."/>
            <person name="Goldberg J."/>
            <person name="Griggs A."/>
            <person name="Gujja S."/>
            <person name="Hansen M."/>
            <person name="Heiman D."/>
            <person name="Howarth C."/>
            <person name="Larimer J."/>
            <person name="Lui A."/>
            <person name="MacDonald P.J.P."/>
            <person name="McCowen C."/>
            <person name="Montmayeur A."/>
            <person name="Murphy C."/>
            <person name="Neiman D."/>
            <person name="Pearson M."/>
            <person name="Priest M."/>
            <person name="Roberts A."/>
            <person name="Saif S."/>
            <person name="Shea T."/>
            <person name="Sisk P."/>
            <person name="Stolte C."/>
            <person name="Sykes S."/>
            <person name="Wortman J."/>
            <person name="Nusbaum C."/>
            <person name="Birren B."/>
        </authorList>
    </citation>
    <scope>NUCLEOTIDE SEQUENCE [LARGE SCALE GENOMIC DNA]</scope>
    <source>
        <strain evidence="1 2">YIT 11815</strain>
    </source>
</reference>
<comment type="caution">
    <text evidence="1">The sequence shown here is derived from an EMBL/GenBank/DDBJ whole genome shotgun (WGS) entry which is preliminary data.</text>
</comment>
<dbReference type="Proteomes" id="UP000005963">
    <property type="component" value="Unassembled WGS sequence"/>
</dbReference>
<gene>
    <name evidence="1" type="ORF">HMPREF9454_00506</name>
</gene>
<evidence type="ECO:0000313" key="2">
    <source>
        <dbReference type="Proteomes" id="UP000005963"/>
    </source>
</evidence>
<protein>
    <submittedName>
        <fullName evidence="1">Uncharacterized protein</fullName>
    </submittedName>
</protein>
<name>A0ABP2NMA8_9FIRM</name>
<dbReference type="RefSeq" id="WP_008537721.1">
    <property type="nucleotide sequence ID" value="NZ_JH601090.1"/>
</dbReference>
<sequence length="159" mass="18762">MFLYKAEFEDGNFYTSENYNNIIDFIEKYNKKGHWRIYANPIESHFDLIHEFNNKKPIEQDLPKSFIKDGIIITLEKDIDDEYTIVISVNVNGEKFIDNMEAHIGTPAGKEGIYLTVFKDNFIGPPDLIYTCINDYKELIQYLYKLGKNKELLKNYIKQ</sequence>
<accession>A0ABP2NMA8</accession>